<keyword evidence="1" id="KW-0812">Transmembrane</keyword>
<organism evidence="2 3">
    <name type="scientific">Thermococcus barossii</name>
    <dbReference type="NCBI Taxonomy" id="54077"/>
    <lineage>
        <taxon>Archaea</taxon>
        <taxon>Methanobacteriati</taxon>
        <taxon>Methanobacteriota</taxon>
        <taxon>Thermococci</taxon>
        <taxon>Thermococcales</taxon>
        <taxon>Thermococcaceae</taxon>
        <taxon>Thermococcus</taxon>
    </lineage>
</organism>
<dbReference type="GeneID" id="33326742"/>
<evidence type="ECO:0000313" key="3">
    <source>
        <dbReference type="Proteomes" id="UP000250272"/>
    </source>
</evidence>
<evidence type="ECO:0000313" key="2">
    <source>
        <dbReference type="EMBL" id="ASJ05335.1"/>
    </source>
</evidence>
<evidence type="ECO:0000256" key="1">
    <source>
        <dbReference type="SAM" id="Phobius"/>
    </source>
</evidence>
<keyword evidence="3" id="KW-1185">Reference proteome</keyword>
<keyword evidence="1" id="KW-0472">Membrane</keyword>
<feature type="transmembrane region" description="Helical" evidence="1">
    <location>
        <begin position="12"/>
        <end position="32"/>
    </location>
</feature>
<dbReference type="RefSeq" id="WP_088865337.1">
    <property type="nucleotide sequence ID" value="NZ_CP015101.1"/>
</dbReference>
<proteinExistence type="predicted"/>
<dbReference type="AlphaFoldDB" id="A0A2Z2MKS4"/>
<protein>
    <submittedName>
        <fullName evidence="2">Uncharacterized protein</fullName>
    </submittedName>
</protein>
<name>A0A2Z2MKS4_9EURY</name>
<dbReference type="KEGG" id="tbs:A3L01_08155"/>
<sequence>MTYIPRTVPTDGQILLGFLGLAILLLAGKFFFNWMEGYAEKKEREIAKELEEIEKRGEMY</sequence>
<dbReference type="Proteomes" id="UP000250272">
    <property type="component" value="Chromosome"/>
</dbReference>
<keyword evidence="1" id="KW-1133">Transmembrane helix</keyword>
<gene>
    <name evidence="2" type="ORF">A3L01_08155</name>
</gene>
<accession>A0A2Z2MKS4</accession>
<reference evidence="2 3" key="1">
    <citation type="submission" date="2016-04" db="EMBL/GenBank/DDBJ databases">
        <title>Complete genome sequence of Thermococcus barossii type strain SHCK-94.</title>
        <authorList>
            <person name="Oger P.M."/>
        </authorList>
    </citation>
    <scope>NUCLEOTIDE SEQUENCE [LARGE SCALE GENOMIC DNA]</scope>
    <source>
        <strain evidence="2 3">SHCK-94</strain>
    </source>
</reference>
<dbReference type="EMBL" id="CP015101">
    <property type="protein sequence ID" value="ASJ05335.1"/>
    <property type="molecule type" value="Genomic_DNA"/>
</dbReference>